<evidence type="ECO:0000256" key="12">
    <source>
        <dbReference type="ARBA" id="ARBA00023136"/>
    </source>
</evidence>
<keyword evidence="8 15" id="KW-0812">Transmembrane</keyword>
<comment type="similarity">
    <text evidence="3">Belongs to the SWEET sugar transporter family.</text>
</comment>
<dbReference type="GO" id="GO:0000139">
    <property type="term" value="C:Golgi membrane"/>
    <property type="evidence" value="ECO:0007669"/>
    <property type="project" value="UniProtKB-SubCell"/>
</dbReference>
<dbReference type="FunFam" id="1.20.1280.290:FF:000004">
    <property type="entry name" value="Sugar transporter SWEET"/>
    <property type="match status" value="1"/>
</dbReference>
<feature type="transmembrane region" description="Helical" evidence="15">
    <location>
        <begin position="188"/>
        <end position="209"/>
    </location>
</feature>
<evidence type="ECO:0000256" key="2">
    <source>
        <dbReference type="ARBA" id="ARBA00004653"/>
    </source>
</evidence>
<evidence type="ECO:0000256" key="7">
    <source>
        <dbReference type="ARBA" id="ARBA00022597"/>
    </source>
</evidence>
<keyword evidence="7" id="KW-0762">Sugar transport</keyword>
<feature type="transmembrane region" description="Helical" evidence="15">
    <location>
        <begin position="105"/>
        <end position="124"/>
    </location>
</feature>
<organism evidence="16 17">
    <name type="scientific">Caenorhabditis bovis</name>
    <dbReference type="NCBI Taxonomy" id="2654633"/>
    <lineage>
        <taxon>Eukaryota</taxon>
        <taxon>Metazoa</taxon>
        <taxon>Ecdysozoa</taxon>
        <taxon>Nematoda</taxon>
        <taxon>Chromadorea</taxon>
        <taxon>Rhabditida</taxon>
        <taxon>Rhabditina</taxon>
        <taxon>Rhabditomorpha</taxon>
        <taxon>Rhabditoidea</taxon>
        <taxon>Rhabditidae</taxon>
        <taxon>Peloderinae</taxon>
        <taxon>Caenorhabditis</taxon>
    </lineage>
</organism>
<keyword evidence="5" id="KW-0813">Transport</keyword>
<feature type="transmembrane region" description="Helical" evidence="15">
    <location>
        <begin position="161"/>
        <end position="182"/>
    </location>
</feature>
<dbReference type="PANTHER" id="PTHR10791:SF246">
    <property type="entry name" value="SUGAR TRANSPORTER SWEET1"/>
    <property type="match status" value="1"/>
</dbReference>
<evidence type="ECO:0000256" key="3">
    <source>
        <dbReference type="ARBA" id="ARBA00007809"/>
    </source>
</evidence>
<feature type="transmembrane region" description="Helical" evidence="15">
    <location>
        <begin position="73"/>
        <end position="93"/>
    </location>
</feature>
<evidence type="ECO:0000256" key="11">
    <source>
        <dbReference type="ARBA" id="ARBA00023034"/>
    </source>
</evidence>
<comment type="subcellular location">
    <subcellularLocation>
        <location evidence="1">Cell membrane</location>
        <topology evidence="1">Multi-pass membrane protein</topology>
    </subcellularLocation>
    <subcellularLocation>
        <location evidence="2">Golgi apparatus membrane</location>
        <topology evidence="2">Multi-pass membrane protein</topology>
    </subcellularLocation>
</comment>
<evidence type="ECO:0000256" key="10">
    <source>
        <dbReference type="ARBA" id="ARBA00022989"/>
    </source>
</evidence>
<dbReference type="Gene3D" id="1.20.1280.290">
    <property type="match status" value="2"/>
</dbReference>
<reference evidence="16 17" key="1">
    <citation type="submission" date="2020-04" db="EMBL/GenBank/DDBJ databases">
        <authorList>
            <person name="Laetsch R D."/>
            <person name="Stevens L."/>
            <person name="Kumar S."/>
            <person name="Blaxter L. M."/>
        </authorList>
    </citation>
    <scope>NUCLEOTIDE SEQUENCE [LARGE SCALE GENOMIC DNA]</scope>
</reference>
<comment type="caution">
    <text evidence="16">The sequence shown here is derived from an EMBL/GenBank/DDBJ whole genome shotgun (WGS) entry which is preliminary data.</text>
</comment>
<dbReference type="FunFam" id="1.20.1280.290:FF:000010">
    <property type="entry name" value="Sugar transporter SWEET"/>
    <property type="match status" value="1"/>
</dbReference>
<evidence type="ECO:0000256" key="8">
    <source>
        <dbReference type="ARBA" id="ARBA00022692"/>
    </source>
</evidence>
<dbReference type="EMBL" id="CADEPM010000005">
    <property type="protein sequence ID" value="CAB3406310.1"/>
    <property type="molecule type" value="Genomic_DNA"/>
</dbReference>
<evidence type="ECO:0000256" key="14">
    <source>
        <dbReference type="SAM" id="MobiDB-lite"/>
    </source>
</evidence>
<dbReference type="GO" id="GO:0005886">
    <property type="term" value="C:plasma membrane"/>
    <property type="evidence" value="ECO:0007669"/>
    <property type="project" value="UniProtKB-SubCell"/>
</dbReference>
<dbReference type="InterPro" id="IPR047664">
    <property type="entry name" value="SWEET"/>
</dbReference>
<sequence length="360" mass="40705">MFEIFTQGFSFLNLLSILAFFTTVGLFFCGMPICRQIWKRKDTAEISGAPFLMGVVGGCCWMTYGWLKNDGTVKWVTGCQVILYSSYTVFYWLMTQKKFWISVQIAGVVAICATLILAVQFLGMRIFHPLGIVCLTLNIADFAAPLAGLRVVIRRCATSTLPLPLCIANFMVSSEWFLYGLLKNDFYLIFPNGVGSLLAFIQLMLFVVLPRKPGQRAPIIRVWMWLKNEKVDDAKEIVAELGDGDAKKLNRAQRWSQKIKMNVSTVAEELENVILNLPSKDQFAYTHKISDEDTGSEKTVETLDDKKKPTTTTTSGFIDDVASVIRDAEWERKMRNSMRHATQARQKSLRRTISSPDLSE</sequence>
<evidence type="ECO:0000256" key="1">
    <source>
        <dbReference type="ARBA" id="ARBA00004651"/>
    </source>
</evidence>
<dbReference type="AlphaFoldDB" id="A0A8S1F1F5"/>
<gene>
    <name evidence="16" type="ORF">CBOVIS_LOCUS8396</name>
</gene>
<evidence type="ECO:0000256" key="9">
    <source>
        <dbReference type="ARBA" id="ARBA00022737"/>
    </source>
</evidence>
<keyword evidence="10 15" id="KW-1133">Transmembrane helix</keyword>
<feature type="region of interest" description="Disordered" evidence="14">
    <location>
        <begin position="294"/>
        <end position="313"/>
    </location>
</feature>
<evidence type="ECO:0000256" key="15">
    <source>
        <dbReference type="SAM" id="Phobius"/>
    </source>
</evidence>
<feature type="region of interest" description="Disordered" evidence="14">
    <location>
        <begin position="335"/>
        <end position="360"/>
    </location>
</feature>
<dbReference type="OrthoDB" id="409725at2759"/>
<feature type="compositionally biased region" description="Polar residues" evidence="14">
    <location>
        <begin position="339"/>
        <end position="360"/>
    </location>
</feature>
<comment type="function">
    <text evidence="13">Mediates both low-affinity uptake and efflux of sugar across the membrane.</text>
</comment>
<dbReference type="InterPro" id="IPR004316">
    <property type="entry name" value="SWEET_rpt"/>
</dbReference>
<keyword evidence="17" id="KW-1185">Reference proteome</keyword>
<protein>
    <recommendedName>
        <fullName evidence="4">Sugar transporter SWEET1</fullName>
    </recommendedName>
</protein>
<dbReference type="Proteomes" id="UP000494206">
    <property type="component" value="Unassembled WGS sequence"/>
</dbReference>
<feature type="compositionally biased region" description="Basic and acidic residues" evidence="14">
    <location>
        <begin position="294"/>
        <end position="308"/>
    </location>
</feature>
<evidence type="ECO:0000256" key="6">
    <source>
        <dbReference type="ARBA" id="ARBA00022475"/>
    </source>
</evidence>
<evidence type="ECO:0000256" key="13">
    <source>
        <dbReference type="ARBA" id="ARBA00055578"/>
    </source>
</evidence>
<evidence type="ECO:0000313" key="17">
    <source>
        <dbReference type="Proteomes" id="UP000494206"/>
    </source>
</evidence>
<dbReference type="GO" id="GO:0051119">
    <property type="term" value="F:sugar transmembrane transporter activity"/>
    <property type="evidence" value="ECO:0007669"/>
    <property type="project" value="InterPro"/>
</dbReference>
<feature type="transmembrane region" description="Helical" evidence="15">
    <location>
        <begin position="46"/>
        <end position="67"/>
    </location>
</feature>
<keyword evidence="12 15" id="KW-0472">Membrane</keyword>
<keyword evidence="9" id="KW-0677">Repeat</keyword>
<dbReference type="PANTHER" id="PTHR10791">
    <property type="entry name" value="RAG1-ACTIVATING PROTEIN 1"/>
    <property type="match status" value="1"/>
</dbReference>
<evidence type="ECO:0000256" key="4">
    <source>
        <dbReference type="ARBA" id="ARBA00021741"/>
    </source>
</evidence>
<feature type="transmembrane region" description="Helical" evidence="15">
    <location>
        <begin position="130"/>
        <end position="149"/>
    </location>
</feature>
<accession>A0A8S1F1F5</accession>
<evidence type="ECO:0000256" key="5">
    <source>
        <dbReference type="ARBA" id="ARBA00022448"/>
    </source>
</evidence>
<dbReference type="Pfam" id="PF03083">
    <property type="entry name" value="MtN3_slv"/>
    <property type="match status" value="2"/>
</dbReference>
<evidence type="ECO:0000313" key="16">
    <source>
        <dbReference type="EMBL" id="CAB3406310.1"/>
    </source>
</evidence>
<feature type="transmembrane region" description="Helical" evidence="15">
    <location>
        <begin position="12"/>
        <end position="34"/>
    </location>
</feature>
<keyword evidence="11" id="KW-0333">Golgi apparatus</keyword>
<proteinExistence type="inferred from homology"/>
<name>A0A8S1F1F5_9PELO</name>
<keyword evidence="6" id="KW-1003">Cell membrane</keyword>